<evidence type="ECO:0000259" key="7">
    <source>
        <dbReference type="PROSITE" id="PS50893"/>
    </source>
</evidence>
<reference evidence="8 9" key="1">
    <citation type="journal article" date="2018" name="Sci. Rep.">
        <title>Rhizobium tumorigenes sp. nov., a novel plant tumorigenic bacterium isolated from cane gall tumors on thornless blackberry.</title>
        <authorList>
            <person name="Kuzmanovi N."/>
            <person name="Smalla K."/>
            <person name="Gronow S."/>
            <person name="PuBawska J."/>
        </authorList>
    </citation>
    <scope>NUCLEOTIDE SEQUENCE [LARGE SCALE GENOMIC DNA]</scope>
    <source>
        <strain evidence="8 9">CCBAU 85046</strain>
    </source>
</reference>
<evidence type="ECO:0000256" key="4">
    <source>
        <dbReference type="ARBA" id="ARBA00022519"/>
    </source>
</evidence>
<dbReference type="Pfam" id="PF00005">
    <property type="entry name" value="ABC_tran"/>
    <property type="match status" value="1"/>
</dbReference>
<dbReference type="OrthoDB" id="9802264at2"/>
<keyword evidence="4" id="KW-0472">Membrane</keyword>
<comment type="similarity">
    <text evidence="2">Belongs to the ABC transporter superfamily.</text>
</comment>
<dbReference type="InterPro" id="IPR003439">
    <property type="entry name" value="ABC_transporter-like_ATP-bd"/>
</dbReference>
<dbReference type="SMART" id="SM00382">
    <property type="entry name" value="AAA"/>
    <property type="match status" value="1"/>
</dbReference>
<keyword evidence="5" id="KW-0547">Nucleotide-binding</keyword>
<keyword evidence="3" id="KW-0813">Transport</keyword>
<dbReference type="Gene3D" id="2.40.50.100">
    <property type="match status" value="1"/>
</dbReference>
<comment type="subcellular location">
    <subcellularLocation>
        <location evidence="1">Cell inner membrane</location>
        <topology evidence="1">Peripheral membrane protein</topology>
    </subcellularLocation>
</comment>
<keyword evidence="4" id="KW-0997">Cell inner membrane</keyword>
<dbReference type="Proteomes" id="UP000248925">
    <property type="component" value="Unassembled WGS sequence"/>
</dbReference>
<dbReference type="GO" id="GO:0140359">
    <property type="term" value="F:ABC-type transporter activity"/>
    <property type="evidence" value="ECO:0007669"/>
    <property type="project" value="UniProtKB-ARBA"/>
</dbReference>
<protein>
    <submittedName>
        <fullName evidence="8">Glycerol-3-phosphate ABC transporter ATP-binding protein</fullName>
    </submittedName>
</protein>
<dbReference type="InterPro" id="IPR008995">
    <property type="entry name" value="Mo/tungstate-bd_C_term_dom"/>
</dbReference>
<comment type="caution">
    <text evidence="8">The sequence shown here is derived from an EMBL/GenBank/DDBJ whole genome shotgun (WGS) entry which is preliminary data.</text>
</comment>
<dbReference type="EMBL" id="PCDP01000036">
    <property type="protein sequence ID" value="PZM12879.1"/>
    <property type="molecule type" value="Genomic_DNA"/>
</dbReference>
<dbReference type="PROSITE" id="PS50893">
    <property type="entry name" value="ABC_TRANSPORTER_2"/>
    <property type="match status" value="1"/>
</dbReference>
<keyword evidence="9" id="KW-1185">Reference proteome</keyword>
<dbReference type="PANTHER" id="PTHR43875">
    <property type="entry name" value="MALTODEXTRIN IMPORT ATP-BINDING PROTEIN MSMX"/>
    <property type="match status" value="1"/>
</dbReference>
<organism evidence="8 9">
    <name type="scientific">Rhizobium tubonense</name>
    <dbReference type="NCBI Taxonomy" id="484088"/>
    <lineage>
        <taxon>Bacteria</taxon>
        <taxon>Pseudomonadati</taxon>
        <taxon>Pseudomonadota</taxon>
        <taxon>Alphaproteobacteria</taxon>
        <taxon>Hyphomicrobiales</taxon>
        <taxon>Rhizobiaceae</taxon>
        <taxon>Rhizobium/Agrobacterium group</taxon>
        <taxon>Rhizobium</taxon>
    </lineage>
</organism>
<dbReference type="Gene3D" id="3.40.50.300">
    <property type="entry name" value="P-loop containing nucleotide triphosphate hydrolases"/>
    <property type="match status" value="1"/>
</dbReference>
<accession>A0A2W4CIU4</accession>
<dbReference type="SUPFAM" id="SSF50331">
    <property type="entry name" value="MOP-like"/>
    <property type="match status" value="1"/>
</dbReference>
<dbReference type="InterPro" id="IPR047641">
    <property type="entry name" value="ABC_transpr_MalK/UgpC-like"/>
</dbReference>
<feature type="domain" description="ABC transporter" evidence="7">
    <location>
        <begin position="6"/>
        <end position="254"/>
    </location>
</feature>
<evidence type="ECO:0000256" key="1">
    <source>
        <dbReference type="ARBA" id="ARBA00004417"/>
    </source>
</evidence>
<dbReference type="InterPro" id="IPR017871">
    <property type="entry name" value="ABC_transporter-like_CS"/>
</dbReference>
<dbReference type="SUPFAM" id="SSF52540">
    <property type="entry name" value="P-loop containing nucleoside triphosphate hydrolases"/>
    <property type="match status" value="1"/>
</dbReference>
<dbReference type="InterPro" id="IPR027417">
    <property type="entry name" value="P-loop_NTPase"/>
</dbReference>
<dbReference type="InterPro" id="IPR003593">
    <property type="entry name" value="AAA+_ATPase"/>
</dbReference>
<gene>
    <name evidence="8" type="ORF">CPY51_15115</name>
</gene>
<dbReference type="FunFam" id="3.40.50.300:FF:000042">
    <property type="entry name" value="Maltose/maltodextrin ABC transporter, ATP-binding protein"/>
    <property type="match status" value="1"/>
</dbReference>
<dbReference type="GO" id="GO:0016887">
    <property type="term" value="F:ATP hydrolysis activity"/>
    <property type="evidence" value="ECO:0007669"/>
    <property type="project" value="InterPro"/>
</dbReference>
<evidence type="ECO:0000256" key="2">
    <source>
        <dbReference type="ARBA" id="ARBA00005417"/>
    </source>
</evidence>
<evidence type="ECO:0000313" key="9">
    <source>
        <dbReference type="Proteomes" id="UP000248925"/>
    </source>
</evidence>
<keyword evidence="6 8" id="KW-0067">ATP-binding</keyword>
<evidence type="ECO:0000256" key="3">
    <source>
        <dbReference type="ARBA" id="ARBA00022448"/>
    </source>
</evidence>
<evidence type="ECO:0000313" key="8">
    <source>
        <dbReference type="EMBL" id="PZM12879.1"/>
    </source>
</evidence>
<evidence type="ECO:0000256" key="5">
    <source>
        <dbReference type="ARBA" id="ARBA00022741"/>
    </source>
</evidence>
<dbReference type="GO" id="GO:0055052">
    <property type="term" value="C:ATP-binding cassette (ABC) transporter complex, substrate-binding subunit-containing"/>
    <property type="evidence" value="ECO:0007669"/>
    <property type="project" value="TreeGrafter"/>
</dbReference>
<dbReference type="PANTHER" id="PTHR43875:SF1">
    <property type="entry name" value="OSMOPROTECTIVE COMPOUNDS UPTAKE ATP-BINDING PROTEIN GGTA"/>
    <property type="match status" value="1"/>
</dbReference>
<dbReference type="PROSITE" id="PS00211">
    <property type="entry name" value="ABC_TRANSPORTER_1"/>
    <property type="match status" value="1"/>
</dbReference>
<sequence length="396" mass="42760">MPGLSITLQDVTKSFGSEAVLKDINLSIKEGELVSLLGPSGCGKSTLLRIIAGLERAEAGSIRLGEQVVDAVPAGARDLAMVFQSYALYPHMCVADNIALSLEMTELSALQRLPLLGRLLPGSRAIRQEISNRVRQAADLTEIAHLLRRRPAHLSGGQRQRVALARAMAREPGIFLMDEPLSNLDAKLRISMRSEIVDLNKRIGATFLFVTHDQSDALAMSDRIALMMGGRIRQIGTPQEIYDSPSHLDVASFIGQPVINLFPVNVDSAGRVRLVNGTQPFGGCSLPNGSAKVGVRPEAFDIVASEPLGPRFALTARLDRVERMGAEVLIRCRTMALGASATCRLSVDQFDEVSATGILSGAFHLVAQKRGVHLFDEEGNAAAFHPLLRTEMEVAK</sequence>
<name>A0A2W4CIU4_9HYPH</name>
<proteinExistence type="inferred from homology"/>
<dbReference type="GO" id="GO:0005524">
    <property type="term" value="F:ATP binding"/>
    <property type="evidence" value="ECO:0007669"/>
    <property type="project" value="UniProtKB-KW"/>
</dbReference>
<keyword evidence="4" id="KW-1003">Cell membrane</keyword>
<dbReference type="RefSeq" id="WP_111161074.1">
    <property type="nucleotide sequence ID" value="NZ_PCDP01000036.1"/>
</dbReference>
<evidence type="ECO:0000256" key="6">
    <source>
        <dbReference type="ARBA" id="ARBA00022840"/>
    </source>
</evidence>
<dbReference type="AlphaFoldDB" id="A0A2W4CIU4"/>